<dbReference type="Proteomes" id="UP001172778">
    <property type="component" value="Unassembled WGS sequence"/>
</dbReference>
<comment type="caution">
    <text evidence="1">The sequence shown here is derived from an EMBL/GenBank/DDBJ whole genome shotgun (WGS) entry which is preliminary data.</text>
</comment>
<reference evidence="1" key="1">
    <citation type="submission" date="2023-03" db="EMBL/GenBank/DDBJ databases">
        <title>Chitinimonas shenzhenensis gen. nov., sp. nov., a novel member of family Burkholderiaceae isolated from activated sludge collected in Shen Zhen, China.</title>
        <authorList>
            <person name="Wang X."/>
        </authorList>
    </citation>
    <scope>NUCLEOTIDE SEQUENCE</scope>
    <source>
        <strain evidence="1">DQS-5</strain>
    </source>
</reference>
<evidence type="ECO:0000313" key="2">
    <source>
        <dbReference type="Proteomes" id="UP001172778"/>
    </source>
</evidence>
<keyword evidence="2" id="KW-1185">Reference proteome</keyword>
<organism evidence="1 2">
    <name type="scientific">Parachitinimonas caeni</name>
    <dbReference type="NCBI Taxonomy" id="3031301"/>
    <lineage>
        <taxon>Bacteria</taxon>
        <taxon>Pseudomonadati</taxon>
        <taxon>Pseudomonadota</taxon>
        <taxon>Betaproteobacteria</taxon>
        <taxon>Neisseriales</taxon>
        <taxon>Chitinibacteraceae</taxon>
        <taxon>Parachitinimonas</taxon>
    </lineage>
</organism>
<dbReference type="RefSeq" id="WP_284101961.1">
    <property type="nucleotide sequence ID" value="NZ_JARRAF010000022.1"/>
</dbReference>
<protein>
    <submittedName>
        <fullName evidence="1">Uncharacterized protein</fullName>
    </submittedName>
</protein>
<name>A0ABT7E2M3_9NEIS</name>
<sequence>MEKNKETTFKFSLDQRGMITIEDPALLALVAGATATVRDEQGDSIANPDVYIQADADADYHNRGCGSNFRCEPIKKKK</sequence>
<dbReference type="EMBL" id="JARRAF010000022">
    <property type="protein sequence ID" value="MDK2125650.1"/>
    <property type="molecule type" value="Genomic_DNA"/>
</dbReference>
<proteinExistence type="predicted"/>
<evidence type="ECO:0000313" key="1">
    <source>
        <dbReference type="EMBL" id="MDK2125650.1"/>
    </source>
</evidence>
<gene>
    <name evidence="1" type="ORF">PZA18_16470</name>
</gene>
<accession>A0ABT7E2M3</accession>